<dbReference type="Gene3D" id="1.10.1760.20">
    <property type="match status" value="1"/>
</dbReference>
<feature type="transmembrane region" description="Helical" evidence="3">
    <location>
        <begin position="85"/>
        <end position="102"/>
    </location>
</feature>
<accession>A0A7I8D1S9</accession>
<keyword evidence="2 3" id="KW-0472">Membrane</keyword>
<dbReference type="Pfam" id="PF02632">
    <property type="entry name" value="BioY"/>
    <property type="match status" value="1"/>
</dbReference>
<evidence type="ECO:0000256" key="1">
    <source>
        <dbReference type="ARBA" id="ARBA00010692"/>
    </source>
</evidence>
<evidence type="ECO:0000256" key="2">
    <source>
        <dbReference type="PIRNR" id="PIRNR016661"/>
    </source>
</evidence>
<dbReference type="PANTHER" id="PTHR34295">
    <property type="entry name" value="BIOTIN TRANSPORTER BIOY"/>
    <property type="match status" value="1"/>
</dbReference>
<dbReference type="PANTHER" id="PTHR34295:SF1">
    <property type="entry name" value="BIOTIN TRANSPORTER BIOY"/>
    <property type="match status" value="1"/>
</dbReference>
<evidence type="ECO:0000256" key="3">
    <source>
        <dbReference type="SAM" id="Phobius"/>
    </source>
</evidence>
<evidence type="ECO:0000313" key="5">
    <source>
        <dbReference type="Proteomes" id="UP000593890"/>
    </source>
</evidence>
<reference evidence="5" key="1">
    <citation type="submission" date="2020-07" db="EMBL/GenBank/DDBJ databases">
        <title>Complete genome sequencing of Clostridia bacterium strain 12CBH8.</title>
        <authorList>
            <person name="Sakamoto M."/>
            <person name="Murakami T."/>
            <person name="Mori H."/>
        </authorList>
    </citation>
    <scope>NUCLEOTIDE SEQUENCE [LARGE SCALE GENOMIC DNA]</scope>
    <source>
        <strain evidence="5">12CBH8</strain>
    </source>
</reference>
<keyword evidence="3" id="KW-0812">Transmembrane</keyword>
<dbReference type="KEGG" id="sman:C12CBH8_14200"/>
<feature type="transmembrane region" description="Helical" evidence="3">
    <location>
        <begin position="114"/>
        <end position="134"/>
    </location>
</feature>
<comment type="subcellular location">
    <subcellularLocation>
        <location evidence="2">Cell membrane</location>
        <topology evidence="2">Multi-pass membrane protein</topology>
    </subcellularLocation>
</comment>
<sequence>MNTKKTTNLILCALFVALIAVGAFIRIPIPVVPFTLQFLFTMLSGLLMGGKLGAASVCIYIVMGLSGLPVFAEGGGFAYVFKPSFGYIIGFAVAAYVTGTIANRVSNPGYKRLIAANFIGLGIVYLFGMIYYYLMSNLYLGTPIGIWPLFLYCFVLAVPGDIVLCIIGAILGKRLIPIKNRV</sequence>
<dbReference type="EMBL" id="AP023321">
    <property type="protein sequence ID" value="BCI60781.1"/>
    <property type="molecule type" value="Genomic_DNA"/>
</dbReference>
<feature type="transmembrane region" description="Helical" evidence="3">
    <location>
        <begin position="31"/>
        <end position="50"/>
    </location>
</feature>
<dbReference type="GO" id="GO:0005886">
    <property type="term" value="C:plasma membrane"/>
    <property type="evidence" value="ECO:0007669"/>
    <property type="project" value="UniProtKB-SubCell"/>
</dbReference>
<feature type="transmembrane region" description="Helical" evidence="3">
    <location>
        <begin position="7"/>
        <end position="25"/>
    </location>
</feature>
<evidence type="ECO:0000313" key="4">
    <source>
        <dbReference type="EMBL" id="BCI60781.1"/>
    </source>
</evidence>
<dbReference type="GO" id="GO:0015225">
    <property type="term" value="F:biotin transmembrane transporter activity"/>
    <property type="evidence" value="ECO:0007669"/>
    <property type="project" value="UniProtKB-UniRule"/>
</dbReference>
<dbReference type="AlphaFoldDB" id="A0A7I8D1S9"/>
<dbReference type="RefSeq" id="WP_090266923.1">
    <property type="nucleotide sequence ID" value="NZ_AP023321.1"/>
</dbReference>
<protein>
    <recommendedName>
        <fullName evidence="2">Biotin transporter</fullName>
    </recommendedName>
</protein>
<dbReference type="PIRSF" id="PIRSF016661">
    <property type="entry name" value="BioY"/>
    <property type="match status" value="1"/>
</dbReference>
<proteinExistence type="inferred from homology"/>
<gene>
    <name evidence="4" type="ORF">C12CBH8_14200</name>
</gene>
<feature type="transmembrane region" description="Helical" evidence="3">
    <location>
        <begin position="57"/>
        <end position="79"/>
    </location>
</feature>
<keyword evidence="5" id="KW-1185">Reference proteome</keyword>
<dbReference type="Proteomes" id="UP000593890">
    <property type="component" value="Chromosome"/>
</dbReference>
<keyword evidence="2" id="KW-0813">Transport</keyword>
<name>A0A7I8D1S9_9FIRM</name>
<dbReference type="InterPro" id="IPR003784">
    <property type="entry name" value="BioY"/>
</dbReference>
<feature type="transmembrane region" description="Helical" evidence="3">
    <location>
        <begin position="146"/>
        <end position="171"/>
    </location>
</feature>
<keyword evidence="2" id="KW-1003">Cell membrane</keyword>
<comment type="similarity">
    <text evidence="1 2">Belongs to the BioY family.</text>
</comment>
<keyword evidence="3" id="KW-1133">Transmembrane helix</keyword>
<organism evidence="4 5">
    <name type="scientific">Solibaculum mannosilyticum</name>
    <dbReference type="NCBI Taxonomy" id="2780922"/>
    <lineage>
        <taxon>Bacteria</taxon>
        <taxon>Bacillati</taxon>
        <taxon>Bacillota</taxon>
        <taxon>Clostridia</taxon>
        <taxon>Eubacteriales</taxon>
        <taxon>Oscillospiraceae</taxon>
        <taxon>Solibaculum</taxon>
    </lineage>
</organism>